<dbReference type="Proteomes" id="UP001500359">
    <property type="component" value="Unassembled WGS sequence"/>
</dbReference>
<dbReference type="InterPro" id="IPR038078">
    <property type="entry name" value="PhoU-like_sf"/>
</dbReference>
<feature type="domain" description="PhoU" evidence="4">
    <location>
        <begin position="129"/>
        <end position="213"/>
    </location>
</feature>
<comment type="subunit">
    <text evidence="3">Homodimer.</text>
</comment>
<dbReference type="PANTHER" id="PTHR42930:SF3">
    <property type="entry name" value="PHOSPHATE-SPECIFIC TRANSPORT SYSTEM ACCESSORY PROTEIN PHOU"/>
    <property type="match status" value="1"/>
</dbReference>
<evidence type="ECO:0000259" key="4">
    <source>
        <dbReference type="Pfam" id="PF01895"/>
    </source>
</evidence>
<accession>A0ABN1LCN8</accession>
<protein>
    <recommendedName>
        <fullName evidence="3">Phosphate-specific transport system accessory protein PhoU</fullName>
    </recommendedName>
</protein>
<dbReference type="SUPFAM" id="SSF109755">
    <property type="entry name" value="PhoU-like"/>
    <property type="match status" value="1"/>
</dbReference>
<comment type="function">
    <text evidence="3">Plays a role in the regulation of phosphate uptake.</text>
</comment>
<dbReference type="RefSeq" id="WP_343855780.1">
    <property type="nucleotide sequence ID" value="NZ_BAAAFD010000001.1"/>
</dbReference>
<evidence type="ECO:0000256" key="2">
    <source>
        <dbReference type="ARBA" id="ARBA00022592"/>
    </source>
</evidence>
<dbReference type="EMBL" id="BAAAFD010000001">
    <property type="protein sequence ID" value="GAA0852439.1"/>
    <property type="molecule type" value="Genomic_DNA"/>
</dbReference>
<evidence type="ECO:0000256" key="1">
    <source>
        <dbReference type="ARBA" id="ARBA00008107"/>
    </source>
</evidence>
<dbReference type="PIRSF" id="PIRSF003107">
    <property type="entry name" value="PhoU"/>
    <property type="match status" value="1"/>
</dbReference>
<organism evidence="5 6">
    <name type="scientific">Aliiglaciecola litoralis</name>
    <dbReference type="NCBI Taxonomy" id="582857"/>
    <lineage>
        <taxon>Bacteria</taxon>
        <taxon>Pseudomonadati</taxon>
        <taxon>Pseudomonadota</taxon>
        <taxon>Gammaproteobacteria</taxon>
        <taxon>Alteromonadales</taxon>
        <taxon>Alteromonadaceae</taxon>
        <taxon>Aliiglaciecola</taxon>
    </lineage>
</organism>
<dbReference type="PANTHER" id="PTHR42930">
    <property type="entry name" value="PHOSPHATE-SPECIFIC TRANSPORT SYSTEM ACCESSORY PROTEIN PHOU"/>
    <property type="match status" value="1"/>
</dbReference>
<evidence type="ECO:0000256" key="3">
    <source>
        <dbReference type="PIRNR" id="PIRNR003107"/>
    </source>
</evidence>
<dbReference type="NCBIfam" id="TIGR02135">
    <property type="entry name" value="phoU_full"/>
    <property type="match status" value="1"/>
</dbReference>
<evidence type="ECO:0000313" key="6">
    <source>
        <dbReference type="Proteomes" id="UP001500359"/>
    </source>
</evidence>
<feature type="domain" description="PhoU" evidence="4">
    <location>
        <begin position="27"/>
        <end position="112"/>
    </location>
</feature>
<dbReference type="InterPro" id="IPR026022">
    <property type="entry name" value="PhoU_dom"/>
</dbReference>
<dbReference type="Gene3D" id="1.20.58.220">
    <property type="entry name" value="Phosphate transport system protein phou homolog 2, domain 2"/>
    <property type="match status" value="2"/>
</dbReference>
<name>A0ABN1LCN8_9ALTE</name>
<reference evidence="5 6" key="1">
    <citation type="journal article" date="2019" name="Int. J. Syst. Evol. Microbiol.">
        <title>The Global Catalogue of Microorganisms (GCM) 10K type strain sequencing project: providing services to taxonomists for standard genome sequencing and annotation.</title>
        <authorList>
            <consortium name="The Broad Institute Genomics Platform"/>
            <consortium name="The Broad Institute Genome Sequencing Center for Infectious Disease"/>
            <person name="Wu L."/>
            <person name="Ma J."/>
        </authorList>
    </citation>
    <scope>NUCLEOTIDE SEQUENCE [LARGE SCALE GENOMIC DNA]</scope>
    <source>
        <strain evidence="5 6">JCM 15896</strain>
    </source>
</reference>
<proteinExistence type="inferred from homology"/>
<comment type="similarity">
    <text evidence="1 3">Belongs to the PhoU family.</text>
</comment>
<dbReference type="InterPro" id="IPR028366">
    <property type="entry name" value="PhoU"/>
</dbReference>
<comment type="caution">
    <text evidence="5">The sequence shown here is derived from an EMBL/GenBank/DDBJ whole genome shotgun (WGS) entry which is preliminary data.</text>
</comment>
<keyword evidence="2 3" id="KW-0592">Phosphate transport</keyword>
<comment type="subcellular location">
    <subcellularLocation>
        <location evidence="3">Cytoplasm</location>
    </subcellularLocation>
</comment>
<keyword evidence="3" id="KW-0963">Cytoplasm</keyword>
<gene>
    <name evidence="5" type="primary">phoU</name>
    <name evidence="5" type="ORF">GCM10009114_02350</name>
</gene>
<evidence type="ECO:0000313" key="5">
    <source>
        <dbReference type="EMBL" id="GAA0852439.1"/>
    </source>
</evidence>
<keyword evidence="6" id="KW-1185">Reference proteome</keyword>
<keyword evidence="3" id="KW-0813">Transport</keyword>
<dbReference type="Pfam" id="PF01895">
    <property type="entry name" value="PhoU"/>
    <property type="match status" value="2"/>
</dbReference>
<sequence length="238" mass="26925">MENLHLDKHISQRFDSDLEALKSQVLVMGGLVERQIINALTALETADSIIACNVIEVEDDIDMHEVKLDEQCTMVLACRQPAASDLRMVLTVIKMIRDLERMGDEAQKIAKMAIELSDSGAAPGGYDEVRHMGALVQDMVHSVLDAFARFDVDQALQVAKADKKVDREYASAMREIVTYMMEDPRCITRVMKIIWALRALERIGDHSRNIAEHIIFLVRGLDVRHTSVNEIEKKLNRI</sequence>